<evidence type="ECO:0000256" key="1">
    <source>
        <dbReference type="SAM" id="MobiDB-lite"/>
    </source>
</evidence>
<feature type="region of interest" description="Disordered" evidence="1">
    <location>
        <begin position="23"/>
        <end position="75"/>
    </location>
</feature>
<dbReference type="EMBL" id="BAAAYK010000038">
    <property type="protein sequence ID" value="GAA3363570.1"/>
    <property type="molecule type" value="Genomic_DNA"/>
</dbReference>
<gene>
    <name evidence="2" type="ORF">GCM10020366_56010</name>
</gene>
<name>A0ABP6RYM2_9PSEU</name>
<evidence type="ECO:0000313" key="3">
    <source>
        <dbReference type="Proteomes" id="UP001500483"/>
    </source>
</evidence>
<organism evidence="2 3">
    <name type="scientific">Saccharopolyspora gregorii</name>
    <dbReference type="NCBI Taxonomy" id="33914"/>
    <lineage>
        <taxon>Bacteria</taxon>
        <taxon>Bacillati</taxon>
        <taxon>Actinomycetota</taxon>
        <taxon>Actinomycetes</taxon>
        <taxon>Pseudonocardiales</taxon>
        <taxon>Pseudonocardiaceae</taxon>
        <taxon>Saccharopolyspora</taxon>
    </lineage>
</organism>
<proteinExistence type="predicted"/>
<keyword evidence="3" id="KW-1185">Reference proteome</keyword>
<dbReference type="Proteomes" id="UP001500483">
    <property type="component" value="Unassembled WGS sequence"/>
</dbReference>
<evidence type="ECO:0000313" key="2">
    <source>
        <dbReference type="EMBL" id="GAA3363570.1"/>
    </source>
</evidence>
<reference evidence="3" key="1">
    <citation type="journal article" date="2019" name="Int. J. Syst. Evol. Microbiol.">
        <title>The Global Catalogue of Microorganisms (GCM) 10K type strain sequencing project: providing services to taxonomists for standard genome sequencing and annotation.</title>
        <authorList>
            <consortium name="The Broad Institute Genomics Platform"/>
            <consortium name="The Broad Institute Genome Sequencing Center for Infectious Disease"/>
            <person name="Wu L."/>
            <person name="Ma J."/>
        </authorList>
    </citation>
    <scope>NUCLEOTIDE SEQUENCE [LARGE SCALE GENOMIC DNA]</scope>
    <source>
        <strain evidence="3">JCM 9687</strain>
    </source>
</reference>
<protein>
    <submittedName>
        <fullName evidence="2">Uncharacterized protein</fullName>
    </submittedName>
</protein>
<sequence length="91" mass="9149">MLGSYPVELLELDGRAERVAERPAEQAAHGAIDHCGRGGHAAGSFSGGASNDDRSGADSTGRYRGPGADPPTASIFAACGAAPRAAPELDE</sequence>
<comment type="caution">
    <text evidence="2">The sequence shown here is derived from an EMBL/GenBank/DDBJ whole genome shotgun (WGS) entry which is preliminary data.</text>
</comment>
<accession>A0ABP6RYM2</accession>